<dbReference type="GO" id="GO:0005524">
    <property type="term" value="F:ATP binding"/>
    <property type="evidence" value="ECO:0007669"/>
    <property type="project" value="UniProtKB-UniRule"/>
</dbReference>
<keyword evidence="6 10" id="KW-0547">Nucleotide-binding</keyword>
<comment type="subunit">
    <text evidence="10">Monomer.</text>
</comment>
<evidence type="ECO:0000256" key="8">
    <source>
        <dbReference type="ARBA" id="ARBA00022842"/>
    </source>
</evidence>
<dbReference type="PANTHER" id="PTHR11088">
    <property type="entry name" value="TRNA DIMETHYLALLYLTRANSFERASE"/>
    <property type="match status" value="1"/>
</dbReference>
<sequence length="303" mass="35117">MCNDKHNALKEKHLLVITGPTAVGKTALTIQLATEYQLEIVSCDSRQFYKEMNIGTAKPSVNELQLAPHHFINTLSISEDYSAGDFERDGLALLDKLFEKSDTVILTGGSGLYIKALCEGFDEFPDVPSVIFEKINQYPLEKLQAELSLKDPTYFQKVDIENKQRLVRALSVFESSGKPFSHFLGKRSRARNFTPTYVILNRNREELYERINLRVDQMIEQGLEAEAKELFPFRSYNSLQTVGYQEFFDYFDGKIERDEAIELIKRNSRRYAKRQLTWFRKIPDAIWLHPEDKIDLKTLIFNP</sequence>
<comment type="function">
    <text evidence="2 10 12">Catalyzes the transfer of a dimethylallyl group onto the adenine at position 37 in tRNAs that read codons beginning with uridine, leading to the formation of N6-(dimethylallyl)adenosine (i(6)A).</text>
</comment>
<dbReference type="AlphaFoldDB" id="A0AA37WDV0"/>
<protein>
    <recommendedName>
        <fullName evidence="10">tRNA dimethylallyltransferase</fullName>
        <ecNumber evidence="10">2.5.1.75</ecNumber>
    </recommendedName>
    <alternativeName>
        <fullName evidence="10">Dimethylallyl diphosphate:tRNA dimethylallyltransferase</fullName>
        <shortName evidence="10">DMAPP:tRNA dimethylallyltransferase</shortName>
        <shortName evidence="10">DMATase</shortName>
    </alternativeName>
    <alternativeName>
        <fullName evidence="10">Isopentenyl-diphosphate:tRNA isopentenyltransferase</fullName>
        <shortName evidence="10">IPP transferase</shortName>
        <shortName evidence="10">IPPT</shortName>
        <shortName evidence="10">IPTase</shortName>
    </alternativeName>
</protein>
<evidence type="ECO:0000256" key="9">
    <source>
        <dbReference type="ARBA" id="ARBA00049563"/>
    </source>
</evidence>
<dbReference type="InterPro" id="IPR039657">
    <property type="entry name" value="Dimethylallyltransferase"/>
</dbReference>
<comment type="caution">
    <text evidence="10">Lacks conserved residue(s) required for the propagation of feature annotation.</text>
</comment>
<keyword evidence="15" id="KW-1185">Reference proteome</keyword>
<keyword evidence="4 10" id="KW-0808">Transferase</keyword>
<feature type="region of interest" description="Interaction with substrate tRNA" evidence="10">
    <location>
        <begin position="164"/>
        <end position="168"/>
    </location>
</feature>
<evidence type="ECO:0000256" key="11">
    <source>
        <dbReference type="RuleBase" id="RU003783"/>
    </source>
</evidence>
<dbReference type="Pfam" id="PF01715">
    <property type="entry name" value="IPPT"/>
    <property type="match status" value="1"/>
</dbReference>
<feature type="site" description="Interaction with substrate tRNA" evidence="10">
    <location>
        <position position="110"/>
    </location>
</feature>
<comment type="cofactor">
    <cofactor evidence="1 10">
        <name>Mg(2+)</name>
        <dbReference type="ChEBI" id="CHEBI:18420"/>
    </cofactor>
</comment>
<reference evidence="14" key="2">
    <citation type="submission" date="2023-01" db="EMBL/GenBank/DDBJ databases">
        <title>Draft genome sequence of Portibacter lacus strain NBRC 108769.</title>
        <authorList>
            <person name="Sun Q."/>
            <person name="Mori K."/>
        </authorList>
    </citation>
    <scope>NUCLEOTIDE SEQUENCE</scope>
    <source>
        <strain evidence="14">NBRC 108769</strain>
    </source>
</reference>
<evidence type="ECO:0000256" key="10">
    <source>
        <dbReference type="HAMAP-Rule" id="MF_00185"/>
    </source>
</evidence>
<gene>
    <name evidence="10 14" type="primary">miaA</name>
    <name evidence="14" type="ORF">GCM10007940_01250</name>
</gene>
<keyword evidence="5 10" id="KW-0819">tRNA processing</keyword>
<evidence type="ECO:0000256" key="7">
    <source>
        <dbReference type="ARBA" id="ARBA00022840"/>
    </source>
</evidence>
<evidence type="ECO:0000313" key="15">
    <source>
        <dbReference type="Proteomes" id="UP001156666"/>
    </source>
</evidence>
<evidence type="ECO:0000256" key="5">
    <source>
        <dbReference type="ARBA" id="ARBA00022694"/>
    </source>
</evidence>
<dbReference type="InterPro" id="IPR018022">
    <property type="entry name" value="IPT"/>
</dbReference>
<feature type="binding site" evidence="10">
    <location>
        <begin position="19"/>
        <end position="26"/>
    </location>
    <ligand>
        <name>ATP</name>
        <dbReference type="ChEBI" id="CHEBI:30616"/>
    </ligand>
</feature>
<dbReference type="EC" id="2.5.1.75" evidence="10"/>
<evidence type="ECO:0000256" key="12">
    <source>
        <dbReference type="RuleBase" id="RU003784"/>
    </source>
</evidence>
<proteinExistence type="inferred from homology"/>
<dbReference type="Gene3D" id="1.10.20.140">
    <property type="match status" value="1"/>
</dbReference>
<evidence type="ECO:0000256" key="3">
    <source>
        <dbReference type="ARBA" id="ARBA00005842"/>
    </source>
</evidence>
<accession>A0AA37WDV0</accession>
<dbReference type="GO" id="GO:0006400">
    <property type="term" value="P:tRNA modification"/>
    <property type="evidence" value="ECO:0007669"/>
    <property type="project" value="TreeGrafter"/>
</dbReference>
<evidence type="ECO:0000256" key="6">
    <source>
        <dbReference type="ARBA" id="ARBA00022741"/>
    </source>
</evidence>
<keyword evidence="8 10" id="KW-0460">Magnesium</keyword>
<comment type="caution">
    <text evidence="14">The sequence shown here is derived from an EMBL/GenBank/DDBJ whole genome shotgun (WGS) entry which is preliminary data.</text>
</comment>
<evidence type="ECO:0000313" key="14">
    <source>
        <dbReference type="EMBL" id="GLR15510.1"/>
    </source>
</evidence>
<evidence type="ECO:0000256" key="2">
    <source>
        <dbReference type="ARBA" id="ARBA00003213"/>
    </source>
</evidence>
<feature type="region of interest" description="Interaction with substrate tRNA" evidence="10">
    <location>
        <begin position="44"/>
        <end position="47"/>
    </location>
</feature>
<dbReference type="Gene3D" id="3.40.50.300">
    <property type="entry name" value="P-loop containing nucleotide triphosphate hydrolases"/>
    <property type="match status" value="1"/>
</dbReference>
<evidence type="ECO:0000256" key="13">
    <source>
        <dbReference type="RuleBase" id="RU003785"/>
    </source>
</evidence>
<dbReference type="Proteomes" id="UP001156666">
    <property type="component" value="Unassembled WGS sequence"/>
</dbReference>
<dbReference type="EMBL" id="BSOH01000001">
    <property type="protein sequence ID" value="GLR15510.1"/>
    <property type="molecule type" value="Genomic_DNA"/>
</dbReference>
<dbReference type="InterPro" id="IPR027417">
    <property type="entry name" value="P-loop_NTPase"/>
</dbReference>
<name>A0AA37WDV0_9BACT</name>
<dbReference type="GO" id="GO:0052381">
    <property type="term" value="F:tRNA dimethylallyltransferase activity"/>
    <property type="evidence" value="ECO:0007669"/>
    <property type="project" value="UniProtKB-UniRule"/>
</dbReference>
<evidence type="ECO:0000256" key="4">
    <source>
        <dbReference type="ARBA" id="ARBA00022679"/>
    </source>
</evidence>
<feature type="binding site" evidence="10">
    <location>
        <begin position="21"/>
        <end position="26"/>
    </location>
    <ligand>
        <name>substrate</name>
    </ligand>
</feature>
<organism evidence="14 15">
    <name type="scientific">Portibacter lacus</name>
    <dbReference type="NCBI Taxonomy" id="1099794"/>
    <lineage>
        <taxon>Bacteria</taxon>
        <taxon>Pseudomonadati</taxon>
        <taxon>Bacteroidota</taxon>
        <taxon>Saprospiria</taxon>
        <taxon>Saprospirales</taxon>
        <taxon>Haliscomenobacteraceae</taxon>
        <taxon>Portibacter</taxon>
    </lineage>
</organism>
<comment type="catalytic activity">
    <reaction evidence="9 10 11">
        <text>adenosine(37) in tRNA + dimethylallyl diphosphate = N(6)-dimethylallyladenosine(37) in tRNA + diphosphate</text>
        <dbReference type="Rhea" id="RHEA:26482"/>
        <dbReference type="Rhea" id="RHEA-COMP:10162"/>
        <dbReference type="Rhea" id="RHEA-COMP:10375"/>
        <dbReference type="ChEBI" id="CHEBI:33019"/>
        <dbReference type="ChEBI" id="CHEBI:57623"/>
        <dbReference type="ChEBI" id="CHEBI:74411"/>
        <dbReference type="ChEBI" id="CHEBI:74415"/>
        <dbReference type="EC" id="2.5.1.75"/>
    </reaction>
</comment>
<reference evidence="14" key="1">
    <citation type="journal article" date="2014" name="Int. J. Syst. Evol. Microbiol.">
        <title>Complete genome sequence of Corynebacterium casei LMG S-19264T (=DSM 44701T), isolated from a smear-ripened cheese.</title>
        <authorList>
            <consortium name="US DOE Joint Genome Institute (JGI-PGF)"/>
            <person name="Walter F."/>
            <person name="Albersmeier A."/>
            <person name="Kalinowski J."/>
            <person name="Ruckert C."/>
        </authorList>
    </citation>
    <scope>NUCLEOTIDE SEQUENCE</scope>
    <source>
        <strain evidence="14">NBRC 108769</strain>
    </source>
</reference>
<comment type="similarity">
    <text evidence="3 10 13">Belongs to the IPP transferase family.</text>
</comment>
<dbReference type="PANTHER" id="PTHR11088:SF60">
    <property type="entry name" value="TRNA DIMETHYLALLYLTRANSFERASE"/>
    <property type="match status" value="1"/>
</dbReference>
<dbReference type="NCBIfam" id="TIGR00174">
    <property type="entry name" value="miaA"/>
    <property type="match status" value="1"/>
</dbReference>
<keyword evidence="7 10" id="KW-0067">ATP-binding</keyword>
<evidence type="ECO:0000256" key="1">
    <source>
        <dbReference type="ARBA" id="ARBA00001946"/>
    </source>
</evidence>
<dbReference type="SUPFAM" id="SSF52540">
    <property type="entry name" value="P-loop containing nucleoside triphosphate hydrolases"/>
    <property type="match status" value="1"/>
</dbReference>
<dbReference type="HAMAP" id="MF_00185">
    <property type="entry name" value="IPP_trans"/>
    <property type="match status" value="1"/>
</dbReference>